<dbReference type="Proteomes" id="UP000410492">
    <property type="component" value="Unassembled WGS sequence"/>
</dbReference>
<keyword evidence="1" id="KW-0472">Membrane</keyword>
<keyword evidence="3" id="KW-1185">Reference proteome</keyword>
<evidence type="ECO:0000256" key="1">
    <source>
        <dbReference type="SAM" id="Phobius"/>
    </source>
</evidence>
<evidence type="ECO:0000313" key="3">
    <source>
        <dbReference type="Proteomes" id="UP000410492"/>
    </source>
</evidence>
<gene>
    <name evidence="2" type="ORF">CALMAC_LOCUS13350</name>
</gene>
<evidence type="ECO:0000313" key="2">
    <source>
        <dbReference type="EMBL" id="VEN53599.1"/>
    </source>
</evidence>
<name>A0A653D232_CALMS</name>
<sequence>MYQRYFHRNYSCIQRISISVSLVLLVIIISDGKFTFSSATARNPTLSIVIFLG</sequence>
<proteinExistence type="predicted"/>
<organism evidence="2 3">
    <name type="scientific">Callosobruchus maculatus</name>
    <name type="common">Southern cowpea weevil</name>
    <name type="synonym">Pulse bruchid</name>
    <dbReference type="NCBI Taxonomy" id="64391"/>
    <lineage>
        <taxon>Eukaryota</taxon>
        <taxon>Metazoa</taxon>
        <taxon>Ecdysozoa</taxon>
        <taxon>Arthropoda</taxon>
        <taxon>Hexapoda</taxon>
        <taxon>Insecta</taxon>
        <taxon>Pterygota</taxon>
        <taxon>Neoptera</taxon>
        <taxon>Endopterygota</taxon>
        <taxon>Coleoptera</taxon>
        <taxon>Polyphaga</taxon>
        <taxon>Cucujiformia</taxon>
        <taxon>Chrysomeloidea</taxon>
        <taxon>Chrysomelidae</taxon>
        <taxon>Bruchinae</taxon>
        <taxon>Bruchini</taxon>
        <taxon>Callosobruchus</taxon>
    </lineage>
</organism>
<dbReference type="AlphaFoldDB" id="A0A653D232"/>
<protein>
    <submittedName>
        <fullName evidence="2">Uncharacterized protein</fullName>
    </submittedName>
</protein>
<reference evidence="2 3" key="1">
    <citation type="submission" date="2019-01" db="EMBL/GenBank/DDBJ databases">
        <authorList>
            <person name="Sayadi A."/>
        </authorList>
    </citation>
    <scope>NUCLEOTIDE SEQUENCE [LARGE SCALE GENOMIC DNA]</scope>
</reference>
<dbReference type="EMBL" id="CAACVG010009570">
    <property type="protein sequence ID" value="VEN53599.1"/>
    <property type="molecule type" value="Genomic_DNA"/>
</dbReference>
<feature type="transmembrane region" description="Helical" evidence="1">
    <location>
        <begin position="12"/>
        <end position="30"/>
    </location>
</feature>
<keyword evidence="1" id="KW-0812">Transmembrane</keyword>
<keyword evidence="1" id="KW-1133">Transmembrane helix</keyword>
<accession>A0A653D232</accession>